<dbReference type="AlphaFoldDB" id="A0A6A5HIV9"/>
<dbReference type="SMART" id="SM00605">
    <property type="entry name" value="CW"/>
    <property type="match status" value="1"/>
</dbReference>
<feature type="signal peptide" evidence="1">
    <location>
        <begin position="1"/>
        <end position="15"/>
    </location>
</feature>
<dbReference type="RefSeq" id="XP_053590822.1">
    <property type="nucleotide sequence ID" value="XM_053726628.1"/>
</dbReference>
<protein>
    <recommendedName>
        <fullName evidence="2">PAN-3 domain-containing protein</fullName>
    </recommendedName>
</protein>
<sequence>MIFLLLLCFPIQSFTQDTTLTPPVYKMVNVLGAPDPENSFPMIFSTGVAWDDCVQLCYNEPLCALVYGNSSLICVQYYIGDVSTVRKDKEESVAMEKVSFKIQVTTEEQKMCTSLNAVLNGAGTTVHQNLTKSYRIAISDDFYNITYENKGIPECAATLGPNMKCKTGCNATMVSFRGYFHQRMEKTGALTTKSWFDCLIRCYNTNWCFLAEMIVPTQCYLYVLDEFVLRTFPNFNVQEVSENNSYLAMKIFAMPSTHSKAEFYCSGTGSDGLMTIPDVAGLNEISEVLNTIDFAVGFVHVGLMRATESSPWEWKLPNLTRDDTELVKVLSKETLDQPGLYSALHFQKGEPLVLHSITDTDVGSAFICHFNN</sequence>
<keyword evidence="1" id="KW-0732">Signal</keyword>
<gene>
    <name evidence="3" type="ORF">GCK72_008071</name>
</gene>
<dbReference type="KEGG" id="crq:GCK72_008071"/>
<comment type="caution">
    <text evidence="3">The sequence shown here is derived from an EMBL/GenBank/DDBJ whole genome shotgun (WGS) entry which is preliminary data.</text>
</comment>
<dbReference type="InterPro" id="IPR006583">
    <property type="entry name" value="PAN-3_domain"/>
</dbReference>
<reference evidence="3 4" key="1">
    <citation type="submission" date="2019-12" db="EMBL/GenBank/DDBJ databases">
        <title>Chromosome-level assembly of the Caenorhabditis remanei genome.</title>
        <authorList>
            <person name="Teterina A.A."/>
            <person name="Willis J.H."/>
            <person name="Phillips P.C."/>
        </authorList>
    </citation>
    <scope>NUCLEOTIDE SEQUENCE [LARGE SCALE GENOMIC DNA]</scope>
    <source>
        <strain evidence="3 4">PX506</strain>
        <tissue evidence="3">Whole organism</tissue>
    </source>
</reference>
<feature type="chain" id="PRO_5025426087" description="PAN-3 domain-containing protein" evidence="1">
    <location>
        <begin position="16"/>
        <end position="372"/>
    </location>
</feature>
<dbReference type="PANTHER" id="PTHR47629:SF10">
    <property type="entry name" value="PAN-3 DOMAIN-CONTAINING PROTEIN"/>
    <property type="match status" value="1"/>
</dbReference>
<dbReference type="CDD" id="cd00037">
    <property type="entry name" value="CLECT"/>
    <property type="match status" value="1"/>
</dbReference>
<organism evidence="3 4">
    <name type="scientific">Caenorhabditis remanei</name>
    <name type="common">Caenorhabditis vulgaris</name>
    <dbReference type="NCBI Taxonomy" id="31234"/>
    <lineage>
        <taxon>Eukaryota</taxon>
        <taxon>Metazoa</taxon>
        <taxon>Ecdysozoa</taxon>
        <taxon>Nematoda</taxon>
        <taxon>Chromadorea</taxon>
        <taxon>Rhabditida</taxon>
        <taxon>Rhabditina</taxon>
        <taxon>Rhabditomorpha</taxon>
        <taxon>Rhabditoidea</taxon>
        <taxon>Rhabditidae</taxon>
        <taxon>Peloderinae</taxon>
        <taxon>Caenorhabditis</taxon>
    </lineage>
</organism>
<evidence type="ECO:0000259" key="2">
    <source>
        <dbReference type="SMART" id="SM00605"/>
    </source>
</evidence>
<dbReference type="PANTHER" id="PTHR47629">
    <property type="entry name" value="C-TYPE LECTIN-RELATED"/>
    <property type="match status" value="1"/>
</dbReference>
<dbReference type="Pfam" id="PF08277">
    <property type="entry name" value="PAN_3"/>
    <property type="match status" value="2"/>
</dbReference>
<evidence type="ECO:0000256" key="1">
    <source>
        <dbReference type="SAM" id="SignalP"/>
    </source>
</evidence>
<dbReference type="GeneID" id="78774580"/>
<dbReference type="InterPro" id="IPR016187">
    <property type="entry name" value="CTDL_fold"/>
</dbReference>
<dbReference type="EMBL" id="WUAV01000002">
    <property type="protein sequence ID" value="KAF1768110.1"/>
    <property type="molecule type" value="Genomic_DNA"/>
</dbReference>
<accession>A0A6A5HIV9</accession>
<evidence type="ECO:0000313" key="3">
    <source>
        <dbReference type="EMBL" id="KAF1768110.1"/>
    </source>
</evidence>
<feature type="domain" description="PAN-3" evidence="2">
    <location>
        <begin position="3"/>
        <end position="156"/>
    </location>
</feature>
<dbReference type="CTD" id="78774580"/>
<proteinExistence type="predicted"/>
<name>A0A6A5HIV9_CAERE</name>
<dbReference type="SUPFAM" id="SSF56436">
    <property type="entry name" value="C-type lectin-like"/>
    <property type="match status" value="1"/>
</dbReference>
<dbReference type="Proteomes" id="UP000483820">
    <property type="component" value="Chromosome II"/>
</dbReference>
<evidence type="ECO:0000313" key="4">
    <source>
        <dbReference type="Proteomes" id="UP000483820"/>
    </source>
</evidence>